<feature type="non-terminal residue" evidence="8">
    <location>
        <position position="3680"/>
    </location>
</feature>
<dbReference type="InterPro" id="IPR050557">
    <property type="entry name" value="RTX_toxin/Mannuronan_C5-epim"/>
</dbReference>
<protein>
    <submittedName>
        <fullName evidence="8">Calcium-binding protein</fullName>
    </submittedName>
</protein>
<dbReference type="InterPro" id="IPR023347">
    <property type="entry name" value="Lysozyme_dom_sf"/>
</dbReference>
<keyword evidence="5" id="KW-0106">Calcium</keyword>
<dbReference type="EMBL" id="JBHSNF010000002">
    <property type="protein sequence ID" value="MFC5526429.1"/>
    <property type="molecule type" value="Genomic_DNA"/>
</dbReference>
<accession>A0ABW0QQ98</accession>
<evidence type="ECO:0000256" key="6">
    <source>
        <dbReference type="SAM" id="MobiDB-lite"/>
    </source>
</evidence>
<dbReference type="Gene3D" id="2.150.10.10">
    <property type="entry name" value="Serralysin-like metalloprotease, C-terminal"/>
    <property type="match status" value="12"/>
</dbReference>
<dbReference type="RefSeq" id="WP_377320092.1">
    <property type="nucleotide sequence ID" value="NZ_JBHSNF010000002.1"/>
</dbReference>
<dbReference type="Proteomes" id="UP001596114">
    <property type="component" value="Unassembled WGS sequence"/>
</dbReference>
<evidence type="ECO:0000313" key="8">
    <source>
        <dbReference type="EMBL" id="MFC5526429.1"/>
    </source>
</evidence>
<dbReference type="PANTHER" id="PTHR38340:SF1">
    <property type="entry name" value="S-LAYER PROTEIN"/>
    <property type="match status" value="1"/>
</dbReference>
<dbReference type="Pfam" id="PF06594">
    <property type="entry name" value="HCBP_related"/>
    <property type="match status" value="2"/>
</dbReference>
<keyword evidence="4" id="KW-0081">Bacteriolytic enzyme</keyword>
<evidence type="ECO:0000256" key="1">
    <source>
        <dbReference type="ARBA" id="ARBA00004613"/>
    </source>
</evidence>
<dbReference type="InterPro" id="IPR001343">
    <property type="entry name" value="Hemolysn_Ca-bd"/>
</dbReference>
<feature type="domain" description="Haemolysin-type calcium binding-related" evidence="7">
    <location>
        <begin position="2049"/>
        <end position="2086"/>
    </location>
</feature>
<keyword evidence="9" id="KW-1185">Reference proteome</keyword>
<evidence type="ECO:0000256" key="3">
    <source>
        <dbReference type="ARBA" id="ARBA00022529"/>
    </source>
</evidence>
<name>A0ABW0QQ98_9GAMM</name>
<sequence length="3680" mass="370489">MANDYHLIPSNEAGDTTPGNEAGFVDPTALTNNGKGFLEAFEGDSLKAYPDGNGAATVGVGFLLKGKPISEKDYLAELNIRFGSANYSAIVKALDGSYRTTKVNGITTTGYAKLQAALTTANGGSPLPSLTDAEVKDLWKEIVLTKSSSGEYETFNRLISKSKYQIDSANLLNSTEGVALFSLSYNGLLAKSPTLLSDLNQYSFNRPDAWFQIRYGSNPSYSGGVAARRYAESQLFGLYASTDQSAADVTNVEALSIYAEFSKQKAGDPSATNRAVAFSYEYSLSREIGLANETISGSQSPIPQDAPAVAGLQVQTLENALGWAAQELISNYITNASLNPWVGDFANTTIDPLDVQVAGSQLFLGTDLQASHRNGYDLFQSIDPSRSLEYQNSLLIAQAGNDTLDGTGTGNDALIGGTGDDTIIGGTGNDYIVAGTGNDSISLTGGNDTVVLGEASNPGAGGQDTVYASDDTGSVTYYVGQHAHDTLYLSNLGSTQINIVSQLGVSKALTITAQSMGNGTWFDPTTKDWITKSGATLTVHYDIVDAAPATGASTSSGGFLQSLADALIPTASASDLSSSSLEQLNAAAAQGAGVLTLYNFTGSSGDGITLDTAPTPVTPTLAASNLSALDRYAPGDTSIVFDNFYGDDGKHGTQLLDSIYGSNTNGGIASYIDGFGNASFIYAGDGDNTVVGDNGNFDTVTQGYDNGPNPNLYVLAGTGNQLIFGNSSGKETLQGGSAGALGEFETIFGSGADASISLGTEDGYVFGGTGADTLDAGSAQSYNVAGIDTVDAALIASVTYDQNSDTISTESVSGGTPDTYQIYLNGSALLGSSLDPGVAGATTLPGSLLIGGTGNDALVGNVGNDTLIGGTESVITPSTGGASVTIHDVLIGGAGSDLLIAGDGNDVLYADMNPVVSNWADLDPTQSDTIYGGAGYDLVYGSGGSDFFYGGSGSFNVQVGNGASYVFAGSGATTVKGGSGGDYIEGGSGVDLLVGGTGNDTIFGGSGASSLYGWGGNDYINGGGGDDYLMANAGPADNSDWADAGSADSVTIDGGGGNDTIFGSGGSNLIFAGSGNDAIELGDGSSTVDAGSGSDTFYAGTGDETFEVADNGEQDAIVNPTSASSITLNMQGLSADGVSFFNDGSGDLVVGFGGSSVTLVGYISSGESNVSLTFADGSSLGAGNIAKALSEPDGTVAWGSNGATDTITANDGNDSIGNLSGYNVVFGGAGYDTIYGGTGSDTIEAGSGGASVIGGIGSETYVYNRGDGNLDIAEDTTSAGSDLLELGSSLSESDISFTRQGNNLVMLVDGGAAGRIGITNYFAAPSGPAHAVTSIAFADGTSLDLAGVTAALVYNNAYITGATGSNLYRFDDYSGSNTIDQVSVTSSNTIQFTAGIDSSLIVARRDDNNNLVLTDSLDGVSVTVGGYFNNSLGAIDSNFSISFADGSTWNAQQILAATMTPSSGNDELWGSDGSDTITGGPGNDTIIGVSGNNVLTGGSGSNTIQGGSGADTITGGGGSNLLQGGTGAETYVFQLGNGSDTIVENGATPGTDTLQLGAGIQPSDVTFSHLGGSNDLLVRFGAATDSTVVVQGFLNSGGNGVHQLGSISFADGTSLTAAQVQAIAANVYASDNGIDTIQGGPGNNTIYGGSGSDTLIGGSGTNLIIGGSGTELIEGGSGYNTLIGGAGSDTIIAGPNGDLIDTGTGRALVETGAGNDTVDTTGGVDTLQPSNGNDTYQFGVGSGQDTLQDYAYYPKTGADTLLIGAGLTANDLTFTRVGTPGSSNDALVVGVKGTKDSFTIEGYFSYQDLAKNSSPLSLQFQDGSSLSFGQVQTLANAQSDWNGAVSSLDPAPNSAQPANVLQGREFARGDGAMVLDPGLNISADNVANGFGSNFYLAPGIRPQDVSLTADGDSVLLSIKGTSDSLYIPGLLDAGVDGYALTDINFYDGTVWDLPAVLQHISYGTGSLSAAGQVINATTGAETLAAAGPNDTINAIAGDTVGFGYGDGQTVLNMAPDNSGGNSGLSTVVLGAGILPSDVGISLSDFGISLTLKDTGESLAVDGESWDAWYPSIGQVQFANGTVWDGNNIQAMIDIGQPVELTDNSESPQLSAIIQALPVGTSVLFGGVNGATLDLGPSNALVVIDDGYGYQNDNASTTLNYGIDDGNVTIDDIHANQGYSFGNVSGPNTIQFGSGLIASDIAVSGTVDHSQHLDSYDSTFASDGEGTGNLLLTIKSTGKTITIPYFLNLDASGQLAVASSISNIAFQDGETIDLAALILGGDANITAMPGVVVGTRGATTLSGTAGDTIDAAIGNTVVLGSNQVITADASSQGSSTPPAESTYIFNTSTNGDTLSANVASTLEFAPGIDVSDVRAVNSDYGTTVYLRNTGAYVFLPNNGLTTTFSFGDGQSFTPQENGTTFTGAFGAAFSPTTPFVTSDASGDLGYYAAGVNVNYTQAAFVRGHVTNAVFGGSTWNAFDASATDISQLPLSMQAGIDSSLLSQPVTFTFAPGATGLFSNQEVIANYDANELIVDLSAGVTAQNLMVSESLGDIILSVAEPDGTVSRLTIDGFYSQVDGALQEKPLTIQFADGSSWNDQDIKQAIWQRSGGNTDTSPDMWIVSPSAQPIDLTKSGNGTYYQYVEIKNDGPNVLQLGQDQVNAAQGSDTFIIATNSNSQIKNFDPSQDIIQFAAGIDPSDIEVAQGYGFANAGANTYSYMFKLRSTGATLLTVSGSGLNPNDSADDFVQFANEVTWSSGDMVGTQTVAPNSGLVISQAIRGTVGDESLSGDIGDDVIAAGVGNDTLNGGGGHDTLYGGVGNDTFVFGPGSGYDTIVASNDGVHVNTLVVTSDVTPANVSVVRPNSGNDLELILNDTGETVLLPNYLASNAAQAVQAVTFADGTSWTVADLESMAHQGSQFSAYLAANAADESIAGGAGNDTIVGDENADTLAAGSGNDLIQSGNGDNTIIGGAGLDTIAGGWGSDLIVAGTGDTSILGGLGDETYRFGAAFGHDTLVADVSSDGIGSNVIGFEAGINASAVSFSLTGDGGLLISLDSNGDSILLPDHYVNGVPVADVDQIVFGDGSIVSMNQINQLLVASGGTSIHYVGGTVITGGDGNVEILSDNGNDVLVAGAGKDTLVGGSGTDVLQAGTGNDQLIGGSGSETYLFGMGFGHDSLTMNAAGVSNMIQFSARIRAADVRYRVSGNDLVISVASSTAANGNPSTLTLTNYFTNGVPSTALNQVVFDDGTVVPMAQVNQALTSSSGLDGTVVRVLPGRGVVITAPAGDDTLTADTGNDTLMGGSGNETLVGGSGNDTYMFGPGFGQDRVIVNAASISNTIAFAAGITAADVSFKASGNSLVIGVAGSIGADGQPSTLTLTNYFSAGVPVGKIGQVVYSDGTTVAMTQVNQALTGSSSLNGTAVKILPGGGVVITAPGGAITLTGDDGSDTLIGGSGPDTLQAGSGSDDLQAGAGRETLIGGTGIDLFEAGTGNDLLVAGSGVETYLFATGFGHDTLASASDATSNTIQFAAGIRAADVRYRVSGNDLVISVASSTAANGNPSTLTLSNYFTNGVPSTSVSRVVFNDGTVVPMTQVNQALTSSSSLDGTVVRVMPGSGVAITAPAGDDTLTADTGNDTLIGGSGNDTYMFGPGFGQDRVIVNAASISNTIAFAAGITAADVSFK</sequence>
<feature type="domain" description="Haemolysin-type calcium binding-related" evidence="7">
    <location>
        <begin position="2865"/>
        <end position="2906"/>
    </location>
</feature>
<dbReference type="PANTHER" id="PTHR38340">
    <property type="entry name" value="S-LAYER PROTEIN"/>
    <property type="match status" value="1"/>
</dbReference>
<dbReference type="SUPFAM" id="SSF51120">
    <property type="entry name" value="beta-Roll"/>
    <property type="match status" value="13"/>
</dbReference>
<dbReference type="InterPro" id="IPR023346">
    <property type="entry name" value="Lysozyme-like_dom_sf"/>
</dbReference>
<evidence type="ECO:0000256" key="4">
    <source>
        <dbReference type="ARBA" id="ARBA00022638"/>
    </source>
</evidence>
<evidence type="ECO:0000313" key="9">
    <source>
        <dbReference type="Proteomes" id="UP001596114"/>
    </source>
</evidence>
<dbReference type="InterPro" id="IPR010566">
    <property type="entry name" value="Haemolys_ca-bd"/>
</dbReference>
<dbReference type="SUPFAM" id="SSF53955">
    <property type="entry name" value="Lysozyme-like"/>
    <property type="match status" value="1"/>
</dbReference>
<feature type="region of interest" description="Disordered" evidence="6">
    <location>
        <begin position="1"/>
        <end position="21"/>
    </location>
</feature>
<evidence type="ECO:0000256" key="5">
    <source>
        <dbReference type="ARBA" id="ARBA00022837"/>
    </source>
</evidence>
<dbReference type="InterPro" id="IPR018511">
    <property type="entry name" value="Hemolysin-typ_Ca-bd_CS"/>
</dbReference>
<gene>
    <name evidence="8" type="ORF">ACFPPA_11865</name>
</gene>
<keyword evidence="3" id="KW-0929">Antimicrobial</keyword>
<organism evidence="8 9">
    <name type="scientific">Rhodanobacter ginsengisoli</name>
    <dbReference type="NCBI Taxonomy" id="418646"/>
    <lineage>
        <taxon>Bacteria</taxon>
        <taxon>Pseudomonadati</taxon>
        <taxon>Pseudomonadota</taxon>
        <taxon>Gammaproteobacteria</taxon>
        <taxon>Lysobacterales</taxon>
        <taxon>Rhodanobacteraceae</taxon>
        <taxon>Rhodanobacter</taxon>
    </lineage>
</organism>
<proteinExistence type="predicted"/>
<dbReference type="InterPro" id="IPR011049">
    <property type="entry name" value="Serralysin-like_metalloprot_C"/>
</dbReference>
<dbReference type="PROSITE" id="PS00330">
    <property type="entry name" value="HEMOLYSIN_CALCIUM"/>
    <property type="match status" value="6"/>
</dbReference>
<comment type="subcellular location">
    <subcellularLocation>
        <location evidence="1">Secreted</location>
    </subcellularLocation>
</comment>
<comment type="caution">
    <text evidence="8">The sequence shown here is derived from an EMBL/GenBank/DDBJ whole genome shotgun (WGS) entry which is preliminary data.</text>
</comment>
<evidence type="ECO:0000259" key="7">
    <source>
        <dbReference type="Pfam" id="PF06594"/>
    </source>
</evidence>
<evidence type="ECO:0000256" key="2">
    <source>
        <dbReference type="ARBA" id="ARBA00022525"/>
    </source>
</evidence>
<keyword evidence="2" id="KW-0964">Secreted</keyword>
<dbReference type="PRINTS" id="PR00313">
    <property type="entry name" value="CABNDNGRPT"/>
</dbReference>
<reference evidence="9" key="1">
    <citation type="journal article" date="2019" name="Int. J. Syst. Evol. Microbiol.">
        <title>The Global Catalogue of Microorganisms (GCM) 10K type strain sequencing project: providing services to taxonomists for standard genome sequencing and annotation.</title>
        <authorList>
            <consortium name="The Broad Institute Genomics Platform"/>
            <consortium name="The Broad Institute Genome Sequencing Center for Infectious Disease"/>
            <person name="Wu L."/>
            <person name="Ma J."/>
        </authorList>
    </citation>
    <scope>NUCLEOTIDE SEQUENCE [LARGE SCALE GENOMIC DNA]</scope>
    <source>
        <strain evidence="9">CGMCC 1.16619</strain>
    </source>
</reference>
<dbReference type="Gene3D" id="1.10.530.40">
    <property type="match status" value="1"/>
</dbReference>
<dbReference type="Pfam" id="PF00353">
    <property type="entry name" value="HemolysinCabind"/>
    <property type="match status" value="20"/>
</dbReference>